<dbReference type="EMBL" id="MU118067">
    <property type="protein sequence ID" value="KAF9646100.1"/>
    <property type="molecule type" value="Genomic_DNA"/>
</dbReference>
<protein>
    <submittedName>
        <fullName evidence="1">Uncharacterized protein</fullName>
    </submittedName>
</protein>
<comment type="caution">
    <text evidence="1">The sequence shown here is derived from an EMBL/GenBank/DDBJ whole genome shotgun (WGS) entry which is preliminary data.</text>
</comment>
<evidence type="ECO:0000313" key="2">
    <source>
        <dbReference type="Proteomes" id="UP000886501"/>
    </source>
</evidence>
<accession>A0ACB6Z8R7</accession>
<proteinExistence type="predicted"/>
<keyword evidence="2" id="KW-1185">Reference proteome</keyword>
<reference evidence="1" key="2">
    <citation type="journal article" date="2020" name="Nat. Commun.">
        <title>Large-scale genome sequencing of mycorrhizal fungi provides insights into the early evolution of symbiotic traits.</title>
        <authorList>
            <person name="Miyauchi S."/>
            <person name="Kiss E."/>
            <person name="Kuo A."/>
            <person name="Drula E."/>
            <person name="Kohler A."/>
            <person name="Sanchez-Garcia M."/>
            <person name="Morin E."/>
            <person name="Andreopoulos B."/>
            <person name="Barry K.W."/>
            <person name="Bonito G."/>
            <person name="Buee M."/>
            <person name="Carver A."/>
            <person name="Chen C."/>
            <person name="Cichocki N."/>
            <person name="Clum A."/>
            <person name="Culley D."/>
            <person name="Crous P.W."/>
            <person name="Fauchery L."/>
            <person name="Girlanda M."/>
            <person name="Hayes R.D."/>
            <person name="Keri Z."/>
            <person name="LaButti K."/>
            <person name="Lipzen A."/>
            <person name="Lombard V."/>
            <person name="Magnuson J."/>
            <person name="Maillard F."/>
            <person name="Murat C."/>
            <person name="Nolan M."/>
            <person name="Ohm R.A."/>
            <person name="Pangilinan J."/>
            <person name="Pereira M.F."/>
            <person name="Perotto S."/>
            <person name="Peter M."/>
            <person name="Pfister S."/>
            <person name="Riley R."/>
            <person name="Sitrit Y."/>
            <person name="Stielow J.B."/>
            <person name="Szollosi G."/>
            <person name="Zifcakova L."/>
            <person name="Stursova M."/>
            <person name="Spatafora J.W."/>
            <person name="Tedersoo L."/>
            <person name="Vaario L.M."/>
            <person name="Yamada A."/>
            <person name="Yan M."/>
            <person name="Wang P."/>
            <person name="Xu J."/>
            <person name="Bruns T."/>
            <person name="Baldrian P."/>
            <person name="Vilgalys R."/>
            <person name="Dunand C."/>
            <person name="Henrissat B."/>
            <person name="Grigoriev I.V."/>
            <person name="Hibbett D."/>
            <person name="Nagy L.G."/>
            <person name="Martin F.M."/>
        </authorList>
    </citation>
    <scope>NUCLEOTIDE SEQUENCE</scope>
    <source>
        <strain evidence="1">P2</strain>
    </source>
</reference>
<evidence type="ECO:0000313" key="1">
    <source>
        <dbReference type="EMBL" id="KAF9646100.1"/>
    </source>
</evidence>
<dbReference type="Proteomes" id="UP000886501">
    <property type="component" value="Unassembled WGS sequence"/>
</dbReference>
<sequence>MHIPVTVPRASDKSTELQAIWLNLGLTKSEHESHKKPINPSVSALVIVPHKDLALQLARWIQVITESKIQVQCPKLSSVVQVLAKIPGEPLEDRLIQLERVTPHILIGTPQVLLSNYDRLKLHRLNTVMVDEVDYLIETIPNLPDKFKRKKMRKKIAKYPGPTRHLLNKVLETRMIKPGDTDSENSLTPTRTTSQSQISGTPGKAETSNGLPNATHSVLVVNEELEIRNIEGAIASPDPQPVSTEEGETASQPDEDEVTLHDVVTEGLSGVNLGGEDILAPEAPGLIKELKGYGVDTRPLDMLSSVAGRNHTSNGKDVKTTANDKGPILLVSIHGVSISPIFPTSLSWGYQRAGSTRTPTSLGRVDSYTHIAGRTGRFGKTGKTIAVVEKIEEGVDDGKGGKKKRVVKDEEKKIKGILREMKIVARKVEHFE</sequence>
<name>A0ACB6Z8R7_THEGA</name>
<reference evidence="1" key="1">
    <citation type="submission" date="2019-10" db="EMBL/GenBank/DDBJ databases">
        <authorList>
            <consortium name="DOE Joint Genome Institute"/>
            <person name="Kuo A."/>
            <person name="Miyauchi S."/>
            <person name="Kiss E."/>
            <person name="Drula E."/>
            <person name="Kohler A."/>
            <person name="Sanchez-Garcia M."/>
            <person name="Andreopoulos B."/>
            <person name="Barry K.W."/>
            <person name="Bonito G."/>
            <person name="Buee M."/>
            <person name="Carver A."/>
            <person name="Chen C."/>
            <person name="Cichocki N."/>
            <person name="Clum A."/>
            <person name="Culley D."/>
            <person name="Crous P.W."/>
            <person name="Fauchery L."/>
            <person name="Girlanda M."/>
            <person name="Hayes R."/>
            <person name="Keri Z."/>
            <person name="Labutti K."/>
            <person name="Lipzen A."/>
            <person name="Lombard V."/>
            <person name="Magnuson J."/>
            <person name="Maillard F."/>
            <person name="Morin E."/>
            <person name="Murat C."/>
            <person name="Nolan M."/>
            <person name="Ohm R."/>
            <person name="Pangilinan J."/>
            <person name="Pereira M."/>
            <person name="Perotto S."/>
            <person name="Peter M."/>
            <person name="Riley R."/>
            <person name="Sitrit Y."/>
            <person name="Stielow B."/>
            <person name="Szollosi G."/>
            <person name="Zifcakova L."/>
            <person name="Stursova M."/>
            <person name="Spatafora J.W."/>
            <person name="Tedersoo L."/>
            <person name="Vaario L.-M."/>
            <person name="Yamada A."/>
            <person name="Yan M."/>
            <person name="Wang P."/>
            <person name="Xu J."/>
            <person name="Bruns T."/>
            <person name="Baldrian P."/>
            <person name="Vilgalys R."/>
            <person name="Henrissat B."/>
            <person name="Grigoriev I.V."/>
            <person name="Hibbett D."/>
            <person name="Nagy L.G."/>
            <person name="Martin F.M."/>
        </authorList>
    </citation>
    <scope>NUCLEOTIDE SEQUENCE</scope>
    <source>
        <strain evidence="1">P2</strain>
    </source>
</reference>
<gene>
    <name evidence="1" type="ORF">BDM02DRAFT_3262483</name>
</gene>
<organism evidence="1 2">
    <name type="scientific">Thelephora ganbajun</name>
    <name type="common">Ganba fungus</name>
    <dbReference type="NCBI Taxonomy" id="370292"/>
    <lineage>
        <taxon>Eukaryota</taxon>
        <taxon>Fungi</taxon>
        <taxon>Dikarya</taxon>
        <taxon>Basidiomycota</taxon>
        <taxon>Agaricomycotina</taxon>
        <taxon>Agaricomycetes</taxon>
        <taxon>Thelephorales</taxon>
        <taxon>Thelephoraceae</taxon>
        <taxon>Thelephora</taxon>
    </lineage>
</organism>